<dbReference type="AlphaFoldDB" id="H0EF90"/>
<dbReference type="EMBL" id="AGUE01000019">
    <property type="protein sequence ID" value="EHL02792.1"/>
    <property type="molecule type" value="Genomic_DNA"/>
</dbReference>
<dbReference type="HOGENOM" id="CLU_1758994_0_0_1"/>
<comment type="caution">
    <text evidence="1">The sequence shown here is derived from an EMBL/GenBank/DDBJ whole genome shotgun (WGS) entry which is preliminary data.</text>
</comment>
<accession>H0EF90</accession>
<gene>
    <name evidence="1" type="ORF">M7I_1131</name>
</gene>
<dbReference type="Proteomes" id="UP000005446">
    <property type="component" value="Unassembled WGS sequence"/>
</dbReference>
<reference evidence="1 2" key="1">
    <citation type="journal article" date="2012" name="Eukaryot. Cell">
        <title>Genome sequence of the fungus Glarea lozoyensis: the first genome sequence of a species from the Helotiaceae family.</title>
        <authorList>
            <person name="Youssar L."/>
            <person name="Gruening B.A."/>
            <person name="Erxleben A."/>
            <person name="Guenther S."/>
            <person name="Huettel W."/>
        </authorList>
    </citation>
    <scope>NUCLEOTIDE SEQUENCE [LARGE SCALE GENOMIC DNA]</scope>
    <source>
        <strain evidence="2">ATCC 74030 / MF5533</strain>
    </source>
</reference>
<organism evidence="1 2">
    <name type="scientific">Glarea lozoyensis (strain ATCC 74030 / MF5533)</name>
    <dbReference type="NCBI Taxonomy" id="1104152"/>
    <lineage>
        <taxon>Eukaryota</taxon>
        <taxon>Fungi</taxon>
        <taxon>Dikarya</taxon>
        <taxon>Ascomycota</taxon>
        <taxon>Pezizomycotina</taxon>
        <taxon>Leotiomycetes</taxon>
        <taxon>Helotiales</taxon>
        <taxon>Helotiaceae</taxon>
        <taxon>Glarea</taxon>
    </lineage>
</organism>
<evidence type="ECO:0000313" key="1">
    <source>
        <dbReference type="EMBL" id="EHL02792.1"/>
    </source>
</evidence>
<dbReference type="InParanoid" id="H0EF90"/>
<evidence type="ECO:0000313" key="2">
    <source>
        <dbReference type="Proteomes" id="UP000005446"/>
    </source>
</evidence>
<keyword evidence="2" id="KW-1185">Reference proteome</keyword>
<protein>
    <submittedName>
        <fullName evidence="1">Uncharacterized protein</fullName>
    </submittedName>
</protein>
<sequence>MTSARDFFKDLQATYIFLQNHQDTAKTTFNSHLHGLPLFLNTNSLNGQAYQELIDEEELQILEEGDEVDNYQKLLSLLEIHKAANYQIIMPLAEYIEYMILLAIKIVINIDNVDTIREKAGLAQAEKVEQFCVSFYEANKDTLRFKGE</sequence>
<name>H0EF90_GLAL7</name>
<proteinExistence type="predicted"/>